<dbReference type="AlphaFoldDB" id="A0A0J6ECR1"/>
<evidence type="ECO:0000313" key="3">
    <source>
        <dbReference type="Proteomes" id="UP000036168"/>
    </source>
</evidence>
<evidence type="ECO:0000313" key="2">
    <source>
        <dbReference type="EMBL" id="KRT88338.1"/>
    </source>
</evidence>
<organism evidence="2 3">
    <name type="scientific">Bacillus glycinifermentans</name>
    <dbReference type="NCBI Taxonomy" id="1664069"/>
    <lineage>
        <taxon>Bacteria</taxon>
        <taxon>Bacillati</taxon>
        <taxon>Bacillota</taxon>
        <taxon>Bacilli</taxon>
        <taxon>Bacillales</taxon>
        <taxon>Bacillaceae</taxon>
        <taxon>Bacillus</taxon>
    </lineage>
</organism>
<feature type="compositionally biased region" description="Basic and acidic residues" evidence="1">
    <location>
        <begin position="70"/>
        <end position="83"/>
    </location>
</feature>
<protein>
    <recommendedName>
        <fullName evidence="4">SDR family NAD(P)-dependent oxidoreductase</fullName>
    </recommendedName>
</protein>
<dbReference type="SUPFAM" id="SSF51735">
    <property type="entry name" value="NAD(P)-binding Rossmann-fold domains"/>
    <property type="match status" value="1"/>
</dbReference>
<comment type="caution">
    <text evidence="2">The sequence shown here is derived from an EMBL/GenBank/DDBJ whole genome shotgun (WGS) entry which is preliminary data.</text>
</comment>
<feature type="region of interest" description="Disordered" evidence="1">
    <location>
        <begin position="55"/>
        <end position="86"/>
    </location>
</feature>
<evidence type="ECO:0008006" key="4">
    <source>
        <dbReference type="Google" id="ProtNLM"/>
    </source>
</evidence>
<sequence length="148" mass="16501">MVTGASFGVGEAFARELSKKRSHLMLTARSRDKLEKVALELEMAHNIQRGRRSWKIGGRDQAAQVSAHKGGRELDGRKQDERSSGSGSRLLEGIFLNVFFNHDDKKQVLFRHLFSSLKVFDFQMLKNGRSVCGKKGDALVVQAGKSLI</sequence>
<dbReference type="InterPro" id="IPR036291">
    <property type="entry name" value="NAD(P)-bd_dom_sf"/>
</dbReference>
<name>A0A0J6ECR1_9BACI</name>
<proteinExistence type="predicted"/>
<dbReference type="Gene3D" id="3.40.50.720">
    <property type="entry name" value="NAD(P)-binding Rossmann-like Domain"/>
    <property type="match status" value="1"/>
</dbReference>
<dbReference type="Proteomes" id="UP000036168">
    <property type="component" value="Unassembled WGS sequence"/>
</dbReference>
<accession>A0A0J6ECR1</accession>
<evidence type="ECO:0000256" key="1">
    <source>
        <dbReference type="SAM" id="MobiDB-lite"/>
    </source>
</evidence>
<reference evidence="2 3" key="1">
    <citation type="journal article" date="2015" name="Int. J. Syst. Evol. Microbiol.">
        <title>Bacillus glycinifermentans sp. nov., isolated from fermented soybean paste.</title>
        <authorList>
            <person name="Kim S.J."/>
            <person name="Dunlap C.A."/>
            <person name="Kwon S.W."/>
            <person name="Rooney A.P."/>
        </authorList>
    </citation>
    <scope>NUCLEOTIDE SEQUENCE [LARGE SCALE GENOMIC DNA]</scope>
    <source>
        <strain evidence="2 3">GO-13</strain>
    </source>
</reference>
<gene>
    <name evidence="2" type="ORF">AB447_208035</name>
</gene>
<dbReference type="EMBL" id="LECW02000067">
    <property type="protein sequence ID" value="KRT88338.1"/>
    <property type="molecule type" value="Genomic_DNA"/>
</dbReference>